<dbReference type="RefSeq" id="WP_043385092.1">
    <property type="nucleotide sequence ID" value="NZ_BMTT01000037.1"/>
</dbReference>
<dbReference type="InterPro" id="IPR009081">
    <property type="entry name" value="PP-bd_ACP"/>
</dbReference>
<gene>
    <name evidence="2" type="ORF">FM21_33140</name>
</gene>
<dbReference type="SUPFAM" id="SSF47336">
    <property type="entry name" value="ACP-like"/>
    <property type="match status" value="1"/>
</dbReference>
<dbReference type="InterPro" id="IPR036736">
    <property type="entry name" value="ACP-like_sf"/>
</dbReference>
<dbReference type="EMBL" id="JNFQ01000006">
    <property type="protein sequence ID" value="KFG71629.1"/>
    <property type="molecule type" value="Genomic_DNA"/>
</dbReference>
<dbReference type="STRING" id="1915400.FM21_33140"/>
<dbReference type="HOGENOM" id="CLU_108696_3_2_11"/>
<dbReference type="Proteomes" id="UP000029095">
    <property type="component" value="Unassembled WGS sequence"/>
</dbReference>
<dbReference type="AlphaFoldDB" id="A0A086MRW1"/>
<sequence length="79" mass="8937">MSDTYERLVQLLVKNFGFDTDEVAREDTFSKLELDSLALVELTLAVQQEFKIKLTDDDLDANDTMEQAVKVIESKPVVA</sequence>
<dbReference type="Gene3D" id="1.10.1200.10">
    <property type="entry name" value="ACP-like"/>
    <property type="match status" value="1"/>
</dbReference>
<feature type="domain" description="Carrier" evidence="1">
    <location>
        <begin position="2"/>
        <end position="76"/>
    </location>
</feature>
<evidence type="ECO:0000313" key="2">
    <source>
        <dbReference type="EMBL" id="KFG71629.1"/>
    </source>
</evidence>
<reference evidence="2 3" key="1">
    <citation type="submission" date="2014-05" db="EMBL/GenBank/DDBJ databases">
        <title>Complete genome sequence of the Streptomyces mutabilis TRM45540.</title>
        <authorList>
            <person name="Luo X."/>
            <person name="Zhang L."/>
        </authorList>
    </citation>
    <scope>NUCLEOTIDE SEQUENCE [LARGE SCALE GENOMIC DNA]</scope>
    <source>
        <strain evidence="2 3">TRM45540</strain>
    </source>
</reference>
<accession>A0A086MRW1</accession>
<dbReference type="Pfam" id="PF00550">
    <property type="entry name" value="PP-binding"/>
    <property type="match status" value="1"/>
</dbReference>
<proteinExistence type="predicted"/>
<organism evidence="2 3">
    <name type="scientific">Streptomyces mutabilis</name>
    <dbReference type="NCBI Taxonomy" id="67332"/>
    <lineage>
        <taxon>Bacteria</taxon>
        <taxon>Bacillati</taxon>
        <taxon>Actinomycetota</taxon>
        <taxon>Actinomycetes</taxon>
        <taxon>Kitasatosporales</taxon>
        <taxon>Streptomycetaceae</taxon>
        <taxon>Streptomyces</taxon>
    </lineage>
</organism>
<comment type="caution">
    <text evidence="2">The sequence shown here is derived from an EMBL/GenBank/DDBJ whole genome shotgun (WGS) entry which is preliminary data.</text>
</comment>
<name>A0A086MRW1_9ACTN</name>
<dbReference type="PROSITE" id="PS50075">
    <property type="entry name" value="CARRIER"/>
    <property type="match status" value="1"/>
</dbReference>
<keyword evidence="3" id="KW-1185">Reference proteome</keyword>
<evidence type="ECO:0000259" key="1">
    <source>
        <dbReference type="PROSITE" id="PS50075"/>
    </source>
</evidence>
<protein>
    <submittedName>
        <fullName evidence="2">Acyl carrier protein</fullName>
    </submittedName>
</protein>
<evidence type="ECO:0000313" key="3">
    <source>
        <dbReference type="Proteomes" id="UP000029095"/>
    </source>
</evidence>